<dbReference type="SUPFAM" id="SSF52540">
    <property type="entry name" value="P-loop containing nucleoside triphosphate hydrolases"/>
    <property type="match status" value="1"/>
</dbReference>
<dbReference type="PANTHER" id="PTHR43335:SF4">
    <property type="entry name" value="ABC TRANSPORTER, ATP-BINDING PROTEIN"/>
    <property type="match status" value="1"/>
</dbReference>
<keyword evidence="2" id="KW-0813">Transport</keyword>
<evidence type="ECO:0000313" key="6">
    <source>
        <dbReference type="EMBL" id="MCW3807333.1"/>
    </source>
</evidence>
<dbReference type="PROSITE" id="PS50893">
    <property type="entry name" value="ABC_TRANSPORTER_2"/>
    <property type="match status" value="1"/>
</dbReference>
<keyword evidence="4 6" id="KW-0067">ATP-binding</keyword>
<dbReference type="EMBL" id="JAPDPI010000043">
    <property type="protein sequence ID" value="MCW3807333.1"/>
    <property type="molecule type" value="Genomic_DNA"/>
</dbReference>
<evidence type="ECO:0000256" key="3">
    <source>
        <dbReference type="ARBA" id="ARBA00022741"/>
    </source>
</evidence>
<dbReference type="InterPro" id="IPR003439">
    <property type="entry name" value="ABC_transporter-like_ATP-bd"/>
</dbReference>
<dbReference type="Pfam" id="PF00005">
    <property type="entry name" value="ABC_tran"/>
    <property type="match status" value="1"/>
</dbReference>
<dbReference type="PANTHER" id="PTHR43335">
    <property type="entry name" value="ABC TRANSPORTER, ATP-BINDING PROTEIN"/>
    <property type="match status" value="1"/>
</dbReference>
<evidence type="ECO:0000259" key="5">
    <source>
        <dbReference type="PROSITE" id="PS50893"/>
    </source>
</evidence>
<dbReference type="GO" id="GO:0016887">
    <property type="term" value="F:ATP hydrolysis activity"/>
    <property type="evidence" value="ECO:0007669"/>
    <property type="project" value="InterPro"/>
</dbReference>
<dbReference type="Gene3D" id="3.40.50.300">
    <property type="entry name" value="P-loop containing nucleotide triphosphate hydrolases"/>
    <property type="match status" value="1"/>
</dbReference>
<dbReference type="AlphaFoldDB" id="A0AAE3MG23"/>
<keyword evidence="3" id="KW-0547">Nucleotide-binding</keyword>
<dbReference type="InterPro" id="IPR027417">
    <property type="entry name" value="P-loop_NTPase"/>
</dbReference>
<name>A0AAE3MG23_9BACT</name>
<gene>
    <name evidence="6" type="ORF">OM074_16975</name>
</gene>
<dbReference type="InterPro" id="IPR003593">
    <property type="entry name" value="AAA+_ATPase"/>
</dbReference>
<evidence type="ECO:0000256" key="1">
    <source>
        <dbReference type="ARBA" id="ARBA00005417"/>
    </source>
</evidence>
<accession>A0AAE3MG23</accession>
<protein>
    <submittedName>
        <fullName evidence="6">ATP-binding cassette domain-containing protein</fullName>
    </submittedName>
</protein>
<dbReference type="Proteomes" id="UP001207408">
    <property type="component" value="Unassembled WGS sequence"/>
</dbReference>
<evidence type="ECO:0000256" key="4">
    <source>
        <dbReference type="ARBA" id="ARBA00022840"/>
    </source>
</evidence>
<evidence type="ECO:0000256" key="2">
    <source>
        <dbReference type="ARBA" id="ARBA00022448"/>
    </source>
</evidence>
<keyword evidence="7" id="KW-1185">Reference proteome</keyword>
<dbReference type="SMART" id="SM00382">
    <property type="entry name" value="AAA"/>
    <property type="match status" value="1"/>
</dbReference>
<comment type="caution">
    <text evidence="6">The sequence shown here is derived from an EMBL/GenBank/DDBJ whole genome shotgun (WGS) entry which is preliminary data.</text>
</comment>
<proteinExistence type="inferred from homology"/>
<reference evidence="6" key="1">
    <citation type="submission" date="2022-10" db="EMBL/GenBank/DDBJ databases">
        <authorList>
            <person name="Yu W.X."/>
        </authorList>
    </citation>
    <scope>NUCLEOTIDE SEQUENCE</scope>
    <source>
        <strain evidence="6">D04</strain>
    </source>
</reference>
<organism evidence="6 7">
    <name type="scientific">Plebeiibacterium marinum</name>
    <dbReference type="NCBI Taxonomy" id="2992111"/>
    <lineage>
        <taxon>Bacteria</taxon>
        <taxon>Pseudomonadati</taxon>
        <taxon>Bacteroidota</taxon>
        <taxon>Bacteroidia</taxon>
        <taxon>Marinilabiliales</taxon>
        <taxon>Marinilabiliaceae</taxon>
        <taxon>Plebeiibacterium</taxon>
    </lineage>
</organism>
<sequence>MDIHVKNITKTYGTQKALDDLSFKVKTGEILGFLGPNGAGKTTTMKAITCYITPNGGDITLGGKSVHDEPDEVKKSIGYLPENNPLYLDMTIMDYLNFIGELQGVSKSNIKAQVEKMIRICGLDLEKHKKIGELSKGYKQRVGLAQALIHDPEVLILDEPTTGLDPNQIIEIRKLIKEIGREKTVILSSHILAEVEATCDRVLIINKGKIVADGTPESLRKEAQGTELLKVGLSTTDRNEAYKALSNIDEVAMVSFVDDNSCIFEIESHVGKSSIESIFKMCVSKGWFITRLTPIEKNLEDVFRELTKPR</sequence>
<dbReference type="CDD" id="cd03230">
    <property type="entry name" value="ABC_DR_subfamily_A"/>
    <property type="match status" value="1"/>
</dbReference>
<feature type="domain" description="ABC transporter" evidence="5">
    <location>
        <begin position="3"/>
        <end position="232"/>
    </location>
</feature>
<dbReference type="RefSeq" id="WP_262327090.1">
    <property type="nucleotide sequence ID" value="NZ_JAPDPI010000043.1"/>
</dbReference>
<dbReference type="GO" id="GO:0005524">
    <property type="term" value="F:ATP binding"/>
    <property type="evidence" value="ECO:0007669"/>
    <property type="project" value="UniProtKB-KW"/>
</dbReference>
<comment type="similarity">
    <text evidence="1">Belongs to the ABC transporter superfamily.</text>
</comment>
<evidence type="ECO:0000313" key="7">
    <source>
        <dbReference type="Proteomes" id="UP001207408"/>
    </source>
</evidence>